<protein>
    <submittedName>
        <fullName evidence="1">Uncharacterized protein</fullName>
    </submittedName>
</protein>
<accession>A0A9E7C776</accession>
<organism evidence="1 2">
    <name type="scientific">Capillimicrobium parvum</name>
    <dbReference type="NCBI Taxonomy" id="2884022"/>
    <lineage>
        <taxon>Bacteria</taxon>
        <taxon>Bacillati</taxon>
        <taxon>Actinomycetota</taxon>
        <taxon>Thermoleophilia</taxon>
        <taxon>Solirubrobacterales</taxon>
        <taxon>Capillimicrobiaceae</taxon>
        <taxon>Capillimicrobium</taxon>
    </lineage>
</organism>
<dbReference type="RefSeq" id="WP_259313196.1">
    <property type="nucleotide sequence ID" value="NZ_CP087164.1"/>
</dbReference>
<dbReference type="AlphaFoldDB" id="A0A9E7C776"/>
<name>A0A9E7C776_9ACTN</name>
<keyword evidence="2" id="KW-1185">Reference proteome</keyword>
<reference evidence="1" key="1">
    <citation type="journal article" date="2022" name="Int. J. Syst. Evol. Microbiol.">
        <title>Pseudomonas aegrilactucae sp. nov. and Pseudomonas morbosilactucae sp. nov., pathogens causing bacterial rot of lettuce in Japan.</title>
        <authorList>
            <person name="Sawada H."/>
            <person name="Fujikawa T."/>
            <person name="Satou M."/>
        </authorList>
    </citation>
    <scope>NUCLEOTIDE SEQUENCE</scope>
    <source>
        <strain evidence="1">0166_1</strain>
    </source>
</reference>
<dbReference type="KEGG" id="sbae:DSM104329_05624"/>
<evidence type="ECO:0000313" key="2">
    <source>
        <dbReference type="Proteomes" id="UP001162834"/>
    </source>
</evidence>
<evidence type="ECO:0000313" key="1">
    <source>
        <dbReference type="EMBL" id="UGS39192.1"/>
    </source>
</evidence>
<gene>
    <name evidence="1" type="ORF">DSM104329_05624</name>
</gene>
<dbReference type="EMBL" id="CP087164">
    <property type="protein sequence ID" value="UGS39192.1"/>
    <property type="molecule type" value="Genomic_DNA"/>
</dbReference>
<sequence length="121" mass="12658">MALRGGLGLGAVAVVAALVAAAPAAGGVIGGAARACKPPAYPGSGYFIALSVRGTSCATGSRLALAYHRCRVRDGRAGRCDERVLGFRCRERRTTIPTEIDARVTCTRGTRRVVHVYQQNT</sequence>
<proteinExistence type="predicted"/>
<dbReference type="Proteomes" id="UP001162834">
    <property type="component" value="Chromosome"/>
</dbReference>